<evidence type="ECO:0000313" key="2">
    <source>
        <dbReference type="Proteomes" id="UP000235023"/>
    </source>
</evidence>
<dbReference type="AlphaFoldDB" id="A0A2J5HN92"/>
<dbReference type="EMBL" id="KZ559572">
    <property type="protein sequence ID" value="PLN78670.1"/>
    <property type="molecule type" value="Genomic_DNA"/>
</dbReference>
<dbReference type="OrthoDB" id="4175694at2759"/>
<gene>
    <name evidence="1" type="ORF">BDW42DRAFT_174345</name>
</gene>
<protein>
    <submittedName>
        <fullName evidence="1">Uncharacterized protein</fullName>
    </submittedName>
</protein>
<name>A0A2J5HN92_9EURO</name>
<sequence length="92" mass="10118">MTDLESKKSLQASSSWRHFHLSQCLEDRGIKHCIAGDAVLEALGHPLVLCQLYLVIADEQLEDALTVMLQQGLEQVQGAGLYVDRDAANTPL</sequence>
<reference evidence="2" key="1">
    <citation type="submission" date="2017-12" db="EMBL/GenBank/DDBJ databases">
        <authorList>
            <consortium name="DOE Joint Genome Institute"/>
            <person name="Mondo S.J."/>
            <person name="Kjaerbolling I."/>
            <person name="Vesth T.C."/>
            <person name="Frisvad J.C."/>
            <person name="Nybo J.L."/>
            <person name="Theobald S."/>
            <person name="Kuo A."/>
            <person name="Bowyer P."/>
            <person name="Matsuda Y."/>
            <person name="Lyhne E.K."/>
            <person name="Kogle M.E."/>
            <person name="Clum A."/>
            <person name="Lipzen A."/>
            <person name="Salamov A."/>
            <person name="Ngan C.Y."/>
            <person name="Daum C."/>
            <person name="Chiniquy J."/>
            <person name="Barry K."/>
            <person name="LaButti K."/>
            <person name="Haridas S."/>
            <person name="Simmons B.A."/>
            <person name="Magnuson J.K."/>
            <person name="Mortensen U.H."/>
            <person name="Larsen T.O."/>
            <person name="Grigoriev I.V."/>
            <person name="Baker S.E."/>
            <person name="Andersen M.R."/>
            <person name="Nordberg H.P."/>
            <person name="Cantor M.N."/>
            <person name="Hua S.X."/>
        </authorList>
    </citation>
    <scope>NUCLEOTIDE SEQUENCE [LARGE SCALE GENOMIC DNA]</scope>
    <source>
        <strain evidence="2">IBT 19404</strain>
    </source>
</reference>
<keyword evidence="2" id="KW-1185">Reference proteome</keyword>
<evidence type="ECO:0000313" key="1">
    <source>
        <dbReference type="EMBL" id="PLN78670.1"/>
    </source>
</evidence>
<dbReference type="Proteomes" id="UP000235023">
    <property type="component" value="Unassembled WGS sequence"/>
</dbReference>
<proteinExistence type="predicted"/>
<feature type="non-terminal residue" evidence="1">
    <location>
        <position position="92"/>
    </location>
</feature>
<organism evidence="1 2">
    <name type="scientific">Aspergillus taichungensis</name>
    <dbReference type="NCBI Taxonomy" id="482145"/>
    <lineage>
        <taxon>Eukaryota</taxon>
        <taxon>Fungi</taxon>
        <taxon>Dikarya</taxon>
        <taxon>Ascomycota</taxon>
        <taxon>Pezizomycotina</taxon>
        <taxon>Eurotiomycetes</taxon>
        <taxon>Eurotiomycetidae</taxon>
        <taxon>Eurotiales</taxon>
        <taxon>Aspergillaceae</taxon>
        <taxon>Aspergillus</taxon>
        <taxon>Aspergillus subgen. Circumdati</taxon>
    </lineage>
</organism>
<accession>A0A2J5HN92</accession>